<comment type="caution">
    <text evidence="3">The sequence shown here is derived from an EMBL/GenBank/DDBJ whole genome shotgun (WGS) entry which is preliminary data.</text>
</comment>
<feature type="region of interest" description="Disordered" evidence="2">
    <location>
        <begin position="249"/>
        <end position="349"/>
    </location>
</feature>
<evidence type="ECO:0000256" key="1">
    <source>
        <dbReference type="SAM" id="Coils"/>
    </source>
</evidence>
<feature type="region of interest" description="Disordered" evidence="2">
    <location>
        <begin position="360"/>
        <end position="379"/>
    </location>
</feature>
<keyword evidence="1" id="KW-0175">Coiled coil</keyword>
<feature type="compositionally biased region" description="Polar residues" evidence="2">
    <location>
        <begin position="197"/>
        <end position="214"/>
    </location>
</feature>
<feature type="coiled-coil region" evidence="1">
    <location>
        <begin position="473"/>
        <end position="503"/>
    </location>
</feature>
<evidence type="ECO:0000313" key="4">
    <source>
        <dbReference type="Proteomes" id="UP000521943"/>
    </source>
</evidence>
<keyword evidence="4" id="KW-1185">Reference proteome</keyword>
<feature type="region of interest" description="Disordered" evidence="2">
    <location>
        <begin position="157"/>
        <end position="214"/>
    </location>
</feature>
<feature type="compositionally biased region" description="Gly residues" evidence="2">
    <location>
        <begin position="253"/>
        <end position="272"/>
    </location>
</feature>
<gene>
    <name evidence="3" type="ORF">DFP72DRAFT_102700</name>
</gene>
<evidence type="ECO:0000256" key="2">
    <source>
        <dbReference type="SAM" id="MobiDB-lite"/>
    </source>
</evidence>
<protein>
    <submittedName>
        <fullName evidence="3">Uncharacterized protein</fullName>
    </submittedName>
</protein>
<dbReference type="AlphaFoldDB" id="A0A8H6I7G0"/>
<organism evidence="3 4">
    <name type="scientific">Ephemerocybe angulata</name>
    <dbReference type="NCBI Taxonomy" id="980116"/>
    <lineage>
        <taxon>Eukaryota</taxon>
        <taxon>Fungi</taxon>
        <taxon>Dikarya</taxon>
        <taxon>Basidiomycota</taxon>
        <taxon>Agaricomycotina</taxon>
        <taxon>Agaricomycetes</taxon>
        <taxon>Agaricomycetidae</taxon>
        <taxon>Agaricales</taxon>
        <taxon>Agaricineae</taxon>
        <taxon>Psathyrellaceae</taxon>
        <taxon>Ephemerocybe</taxon>
    </lineage>
</organism>
<name>A0A8H6I7G0_9AGAR</name>
<proteinExistence type="predicted"/>
<accession>A0A8H6I7G0</accession>
<sequence>MLYCPTLKTQQSINMNQLTISTPACNSKEREKSQPLPIETPQKTRPRPPSLTLASSQISTRSDRSLPPLPISRAFSTVPAPLTIRNKSHSTASSPTITPGMARTGTNASSASNTLLVATHGQAPSPIIPPRAPTRAPPVFRILSPSRFVATSPQPLVPARRSGWPQANRVGGNNSIVSSSPPNVNANRSGGEKVQRALSSSSTQSEMGTLASPSSFVRRANSASITNLSRLSVVKERLRQIERSESERAAWGIPGGSGITGRGGTAAGGGIGVSQTRSRSNSTKIGSAGSKSVGRGSEERDPDARSGEREAGGQSLLGRGDAHVRASVRGIGSGGDELEKDESKSNEERMESLLNLMGEQPVTDGLPQKGSLMANPHPNTLGDESGIVERLETIRSALGTGVGPNVREIALGLDHQLKGAREMLGQVKDAVGVLEGRLTSSNPGHTSELGTETTQKEGVDLSGDLMRVLLGVKKQLSGSLPALEERVKEVQAQQEQLVRLDNERSAGAVGATASGSAGANSEAMGEMGKRLEELVGLSKETAIVAKGGGGKEVVKEVRGSFCCFASFFRSWVQWGTLFSLPS</sequence>
<dbReference type="EMBL" id="JACGCI010000013">
    <property type="protein sequence ID" value="KAF6760320.1"/>
    <property type="molecule type" value="Genomic_DNA"/>
</dbReference>
<feature type="compositionally biased region" description="Basic and acidic residues" evidence="2">
    <location>
        <begin position="296"/>
        <end position="311"/>
    </location>
</feature>
<feature type="region of interest" description="Disordered" evidence="2">
    <location>
        <begin position="24"/>
        <end position="71"/>
    </location>
</feature>
<reference evidence="3 4" key="1">
    <citation type="submission" date="2020-07" db="EMBL/GenBank/DDBJ databases">
        <title>Comparative genomics of pyrophilous fungi reveals a link between fire events and developmental genes.</title>
        <authorList>
            <consortium name="DOE Joint Genome Institute"/>
            <person name="Steindorff A.S."/>
            <person name="Carver A."/>
            <person name="Calhoun S."/>
            <person name="Stillman K."/>
            <person name="Liu H."/>
            <person name="Lipzen A."/>
            <person name="Pangilinan J."/>
            <person name="Labutti K."/>
            <person name="Bruns T.D."/>
            <person name="Grigoriev I.V."/>
        </authorList>
    </citation>
    <scope>NUCLEOTIDE SEQUENCE [LARGE SCALE GENOMIC DNA]</scope>
    <source>
        <strain evidence="3 4">CBS 144469</strain>
    </source>
</reference>
<dbReference type="Proteomes" id="UP000521943">
    <property type="component" value="Unassembled WGS sequence"/>
</dbReference>
<evidence type="ECO:0000313" key="3">
    <source>
        <dbReference type="EMBL" id="KAF6760320.1"/>
    </source>
</evidence>
<feature type="compositionally biased region" description="Polar residues" evidence="2">
    <location>
        <begin position="273"/>
        <end position="285"/>
    </location>
</feature>
<feature type="compositionally biased region" description="Low complexity" evidence="2">
    <location>
        <begin position="168"/>
        <end position="189"/>
    </location>
</feature>